<evidence type="ECO:0000256" key="1">
    <source>
        <dbReference type="ARBA" id="ARBA00001000"/>
    </source>
</evidence>
<evidence type="ECO:0000256" key="6">
    <source>
        <dbReference type="ARBA" id="ARBA00022909"/>
    </source>
</evidence>
<comment type="pathway">
    <text evidence="2">Cofactor biosynthesis; tetrahydrofolate biosynthesis; 4-aminobenzoate from chorismate: step 1/2.</text>
</comment>
<feature type="domain" description="Chorismate-utilising enzyme C-terminal" evidence="11">
    <location>
        <begin position="491"/>
        <end position="761"/>
    </location>
</feature>
<dbReference type="Gene3D" id="3.40.50.880">
    <property type="match status" value="1"/>
</dbReference>
<gene>
    <name evidence="13" type="ORF">COEREDRAFT_32693</name>
</gene>
<dbReference type="UniPathway" id="UPA00077">
    <property type="reaction ID" value="UER00149"/>
</dbReference>
<dbReference type="OrthoDB" id="64220at2759"/>
<evidence type="ECO:0000259" key="11">
    <source>
        <dbReference type="Pfam" id="PF00425"/>
    </source>
</evidence>
<dbReference type="GO" id="GO:0046654">
    <property type="term" value="P:tetrahydrofolate biosynthetic process"/>
    <property type="evidence" value="ECO:0007669"/>
    <property type="project" value="UniProtKB-UniPathway"/>
</dbReference>
<organism evidence="13 14">
    <name type="scientific">Coemansia reversa (strain ATCC 12441 / NRRL 1564)</name>
    <dbReference type="NCBI Taxonomy" id="763665"/>
    <lineage>
        <taxon>Eukaryota</taxon>
        <taxon>Fungi</taxon>
        <taxon>Fungi incertae sedis</taxon>
        <taxon>Zoopagomycota</taxon>
        <taxon>Kickxellomycotina</taxon>
        <taxon>Kickxellomycetes</taxon>
        <taxon>Kickxellales</taxon>
        <taxon>Kickxellaceae</taxon>
        <taxon>Coemansia</taxon>
    </lineage>
</organism>
<dbReference type="PANTHER" id="PTHR11236:SF18">
    <property type="entry name" value="AMINODEOXYCHORISMATE SYNTHASE"/>
    <property type="match status" value="1"/>
</dbReference>
<dbReference type="GO" id="GO:0046820">
    <property type="term" value="F:4-amino-4-deoxychorismate synthase activity"/>
    <property type="evidence" value="ECO:0007669"/>
    <property type="project" value="UniProtKB-EC"/>
</dbReference>
<evidence type="ECO:0000256" key="2">
    <source>
        <dbReference type="ARBA" id="ARBA00005009"/>
    </source>
</evidence>
<dbReference type="InterPro" id="IPR006805">
    <property type="entry name" value="Anth_synth_I_N"/>
</dbReference>
<dbReference type="InterPro" id="IPR029062">
    <property type="entry name" value="Class_I_gatase-like"/>
</dbReference>
<dbReference type="SUPFAM" id="SSF56322">
    <property type="entry name" value="ADC synthase"/>
    <property type="match status" value="1"/>
</dbReference>
<evidence type="ECO:0000256" key="8">
    <source>
        <dbReference type="ARBA" id="ARBA00031329"/>
    </source>
</evidence>
<dbReference type="GO" id="GO:0005737">
    <property type="term" value="C:cytoplasm"/>
    <property type="evidence" value="ECO:0007669"/>
    <property type="project" value="TreeGrafter"/>
</dbReference>
<dbReference type="CDD" id="cd01743">
    <property type="entry name" value="GATase1_Anthranilate_Synthase"/>
    <property type="match status" value="1"/>
</dbReference>
<keyword evidence="5" id="KW-0808">Transferase</keyword>
<dbReference type="InterPro" id="IPR005801">
    <property type="entry name" value="ADC_synthase"/>
</dbReference>
<feature type="non-terminal residue" evidence="13">
    <location>
        <position position="766"/>
    </location>
</feature>
<protein>
    <recommendedName>
        <fullName evidence="4">aminodeoxychorismate synthase</fullName>
        <ecNumber evidence="4">2.6.1.85</ecNumber>
    </recommendedName>
    <alternativeName>
        <fullName evidence="8">Para-aminobenzoate synthase</fullName>
    </alternativeName>
    <alternativeName>
        <fullName evidence="9">p-aminobenzoic acid synthase</fullName>
    </alternativeName>
</protein>
<dbReference type="PROSITE" id="PS51273">
    <property type="entry name" value="GATASE_TYPE_1"/>
    <property type="match status" value="1"/>
</dbReference>
<evidence type="ECO:0000256" key="9">
    <source>
        <dbReference type="ARBA" id="ARBA00031904"/>
    </source>
</evidence>
<feature type="non-terminal residue" evidence="13">
    <location>
        <position position="1"/>
    </location>
</feature>
<dbReference type="Pfam" id="PF04715">
    <property type="entry name" value="Anth_synt_I_N"/>
    <property type="match status" value="1"/>
</dbReference>
<accession>A0A2G5BIG3</accession>
<dbReference type="SUPFAM" id="SSF52317">
    <property type="entry name" value="Class I glutamine amidotransferase-like"/>
    <property type="match status" value="1"/>
</dbReference>
<dbReference type="EC" id="2.6.1.85" evidence="4"/>
<dbReference type="Proteomes" id="UP000242474">
    <property type="component" value="Unassembled WGS sequence"/>
</dbReference>
<dbReference type="GO" id="GO:0046656">
    <property type="term" value="P:folic acid biosynthetic process"/>
    <property type="evidence" value="ECO:0007669"/>
    <property type="project" value="UniProtKB-KW"/>
</dbReference>
<dbReference type="Pfam" id="PF00425">
    <property type="entry name" value="Chorismate_bind"/>
    <property type="match status" value="1"/>
</dbReference>
<dbReference type="InterPro" id="IPR017926">
    <property type="entry name" value="GATASE"/>
</dbReference>
<sequence length="766" mass="84416">LVIDNYDSYTYNLVQLLREQTKHSKRIQEKIIVVRNDQYTWKQLQQRILPNIDNIVISPGPGRPDCEKDFGVCKELISYNHGIPILGVCLGHQGIAAAFGAKIIPCAAPVHGQISQIEVYSNPNATTAGLLAGMEHGFRAVRYHSLTVSEEGFPHDQLVVLARATGNVQQFREGRLECTESREIMALSHRTKPLYGVQFHPESVCSDYGALLIQNFARLTCELYPVPRTATGSFLQLPPELTLPAHVQKRASDGRFDLIADMVDLSGVDTALAGEQLQRVLHGDDSMPLWLDNATGENMSVLASASNAVTIRYNVKRRLVTVMRISETAKVTVLHTAQLSAASGDIVPFWEWMQKTVDSTQLLPDAATTGIPFQCGWIGHIGYGMAGAKSCSQLNTTQQEQQPDAQLTFVDRCVVLDHSTHPPRAHVLALVQQQNNSRRSWLNTLGFTNAKQADEWVKTQTCRIQRNIPVPGDCSEVKDTSLLQLQPRTTRDGYLQAIAAAKQHIVRGESYEVCLTTQFEANTGGPRNATEMRALYLRMRQRSPAPFGALLWYADLKTGVASCSPERFLRTSTNADGAVHVQMKPIKGTQCLIQWQRDDDCRIEQLRESVKERAENLMIVDLIRHDLGALAATAVQVPRLMHVESFARVHQLVTTVDCHLRDDVGCVDALARCFPPGSMTGAPKRRTVQIIAELERQTNKGAPRGVYSGVIGYFSASSGSADFAVVIRTAVVEQGRVRVGAGGAITILSDPAAEWTEVETKANSIA</sequence>
<dbReference type="PRINTS" id="PR00099">
    <property type="entry name" value="CPSGATASE"/>
</dbReference>
<feature type="domain" description="Anthranilate synthase component I N-terminal" evidence="12">
    <location>
        <begin position="330"/>
        <end position="420"/>
    </location>
</feature>
<keyword evidence="6" id="KW-0289">Folate biosynthesis</keyword>
<evidence type="ECO:0000313" key="14">
    <source>
        <dbReference type="Proteomes" id="UP000242474"/>
    </source>
</evidence>
<dbReference type="GO" id="GO:0008153">
    <property type="term" value="P:4-aminobenzoate biosynthetic process"/>
    <property type="evidence" value="ECO:0007669"/>
    <property type="project" value="TreeGrafter"/>
</dbReference>
<evidence type="ECO:0000259" key="10">
    <source>
        <dbReference type="Pfam" id="PF00117"/>
    </source>
</evidence>
<dbReference type="Gene3D" id="3.60.120.10">
    <property type="entry name" value="Anthranilate synthase"/>
    <property type="match status" value="1"/>
</dbReference>
<evidence type="ECO:0000313" key="13">
    <source>
        <dbReference type="EMBL" id="PIA18789.1"/>
    </source>
</evidence>
<dbReference type="GO" id="GO:0000162">
    <property type="term" value="P:L-tryptophan biosynthetic process"/>
    <property type="evidence" value="ECO:0007669"/>
    <property type="project" value="TreeGrafter"/>
</dbReference>
<dbReference type="PANTHER" id="PTHR11236">
    <property type="entry name" value="AMINOBENZOATE/ANTHRANILATE SYNTHASE"/>
    <property type="match status" value="1"/>
</dbReference>
<comment type="catalytic activity">
    <reaction evidence="1">
        <text>chorismate + L-glutamine = 4-amino-4-deoxychorismate + L-glutamate</text>
        <dbReference type="Rhea" id="RHEA:11672"/>
        <dbReference type="ChEBI" id="CHEBI:29748"/>
        <dbReference type="ChEBI" id="CHEBI:29985"/>
        <dbReference type="ChEBI" id="CHEBI:58359"/>
        <dbReference type="ChEBI" id="CHEBI:58406"/>
        <dbReference type="EC" id="2.6.1.85"/>
    </reaction>
</comment>
<dbReference type="Pfam" id="PF00117">
    <property type="entry name" value="GATase"/>
    <property type="match status" value="1"/>
</dbReference>
<reference evidence="13 14" key="1">
    <citation type="journal article" date="2015" name="Genome Biol. Evol.">
        <title>Phylogenomic analyses indicate that early fungi evolved digesting cell walls of algal ancestors of land plants.</title>
        <authorList>
            <person name="Chang Y."/>
            <person name="Wang S."/>
            <person name="Sekimoto S."/>
            <person name="Aerts A.L."/>
            <person name="Choi C."/>
            <person name="Clum A."/>
            <person name="LaButti K.M."/>
            <person name="Lindquist E.A."/>
            <person name="Yee Ngan C."/>
            <person name="Ohm R.A."/>
            <person name="Salamov A.A."/>
            <person name="Grigoriev I.V."/>
            <person name="Spatafora J.W."/>
            <person name="Berbee M.L."/>
        </authorList>
    </citation>
    <scope>NUCLEOTIDE SEQUENCE [LARGE SCALE GENOMIC DNA]</scope>
    <source>
        <strain evidence="13 14">NRRL 1564</strain>
    </source>
</reference>
<evidence type="ECO:0000256" key="5">
    <source>
        <dbReference type="ARBA" id="ARBA00022679"/>
    </source>
</evidence>
<keyword evidence="7" id="KW-0315">Glutamine amidotransferase</keyword>
<feature type="domain" description="Glutamine amidotransferase" evidence="10">
    <location>
        <begin position="1"/>
        <end position="217"/>
    </location>
</feature>
<dbReference type="STRING" id="763665.A0A2G5BIG3"/>
<evidence type="ECO:0000259" key="12">
    <source>
        <dbReference type="Pfam" id="PF04715"/>
    </source>
</evidence>
<comment type="similarity">
    <text evidence="3">In the C-terminal section; belongs to the anthranilate synthase component I family.</text>
</comment>
<evidence type="ECO:0000256" key="3">
    <source>
        <dbReference type="ARBA" id="ARBA00005970"/>
    </source>
</evidence>
<evidence type="ECO:0000256" key="4">
    <source>
        <dbReference type="ARBA" id="ARBA00013139"/>
    </source>
</evidence>
<dbReference type="InterPro" id="IPR015890">
    <property type="entry name" value="Chorismate_C"/>
</dbReference>
<name>A0A2G5BIG3_COERN</name>
<evidence type="ECO:0000256" key="7">
    <source>
        <dbReference type="ARBA" id="ARBA00022962"/>
    </source>
</evidence>
<keyword evidence="14" id="KW-1185">Reference proteome</keyword>
<dbReference type="PRINTS" id="PR00095">
    <property type="entry name" value="ANTSNTHASEI"/>
</dbReference>
<dbReference type="EMBL" id="KZ303488">
    <property type="protein sequence ID" value="PIA18789.1"/>
    <property type="molecule type" value="Genomic_DNA"/>
</dbReference>
<dbReference type="NCBIfam" id="TIGR00566">
    <property type="entry name" value="trpG_papA"/>
    <property type="match status" value="1"/>
</dbReference>
<dbReference type="AlphaFoldDB" id="A0A2G5BIG3"/>
<dbReference type="InterPro" id="IPR019999">
    <property type="entry name" value="Anth_synth_I-like"/>
</dbReference>
<dbReference type="InterPro" id="IPR006221">
    <property type="entry name" value="TrpG/PapA_dom"/>
</dbReference>
<proteinExistence type="inferred from homology"/>